<dbReference type="EMBL" id="AYOZ01000001">
    <property type="protein sequence ID" value="ETI62340.1"/>
    <property type="molecule type" value="Genomic_DNA"/>
</dbReference>
<dbReference type="PROSITE" id="PS50943">
    <property type="entry name" value="HTH_CROC1"/>
    <property type="match status" value="1"/>
</dbReference>
<evidence type="ECO:0000313" key="2">
    <source>
        <dbReference type="EMBL" id="ETI62340.1"/>
    </source>
</evidence>
<accession>W1RZX6</accession>
<dbReference type="InterPro" id="IPR001387">
    <property type="entry name" value="Cro/C1-type_HTH"/>
</dbReference>
<dbReference type="OrthoDB" id="7365244at2"/>
<protein>
    <submittedName>
        <fullName evidence="2">Transcriptional regulator</fullName>
    </submittedName>
</protein>
<dbReference type="Proteomes" id="UP000018857">
    <property type="component" value="Unassembled WGS sequence"/>
</dbReference>
<reference evidence="2 3" key="1">
    <citation type="journal article" date="2014" name="Genome Announc.">
        <title>Draft Genome Sequence of Marinomonas sp. Strain D104, a Polycyclic Aromatic Hydrocarbon-Degrading Bacterium from the Deep-Sea Sediment of the Arctic Ocean.</title>
        <authorList>
            <person name="Dong C."/>
            <person name="Bai X."/>
            <person name="Lai Q."/>
            <person name="Xie Y."/>
            <person name="Chen X."/>
            <person name="Shao Z."/>
        </authorList>
    </citation>
    <scope>NUCLEOTIDE SEQUENCE [LARGE SCALE GENOMIC DNA]</scope>
    <source>
        <strain evidence="2 3">D104</strain>
    </source>
</reference>
<sequence length="146" mass="16680">MYHYTECGLPNVYLKNGFTIEHIDGEDYTSIDDMNNLHVAIAQTIADSHKPLRPAEFKFLRIELNLSQKMLGHRFGVSEQTIARYEKGQSDIPRTTDAALRSLFMEKLEKTNSVSYFLDLLSDAEAQQAAQEILLEEIDNRWGIAV</sequence>
<dbReference type="PATRIC" id="fig|1208321.3.peg.183"/>
<dbReference type="AlphaFoldDB" id="W1RZX6"/>
<dbReference type="CDD" id="cd00093">
    <property type="entry name" value="HTH_XRE"/>
    <property type="match status" value="1"/>
</dbReference>
<evidence type="ECO:0000313" key="3">
    <source>
        <dbReference type="Proteomes" id="UP000018857"/>
    </source>
</evidence>
<dbReference type="STRING" id="1208321.D104_00915"/>
<keyword evidence="3" id="KW-1185">Reference proteome</keyword>
<dbReference type="InterPro" id="IPR010982">
    <property type="entry name" value="Lambda_DNA-bd_dom_sf"/>
</dbReference>
<feature type="domain" description="HTH cro/C1-type" evidence="1">
    <location>
        <begin position="57"/>
        <end position="92"/>
    </location>
</feature>
<dbReference type="RefSeq" id="WP_024022406.1">
    <property type="nucleotide sequence ID" value="NZ_AYOZ01000001.1"/>
</dbReference>
<dbReference type="SUPFAM" id="SSF47413">
    <property type="entry name" value="lambda repressor-like DNA-binding domains"/>
    <property type="match status" value="1"/>
</dbReference>
<evidence type="ECO:0000259" key="1">
    <source>
        <dbReference type="PROSITE" id="PS50943"/>
    </source>
</evidence>
<proteinExistence type="predicted"/>
<dbReference type="GO" id="GO:0003677">
    <property type="term" value="F:DNA binding"/>
    <property type="evidence" value="ECO:0007669"/>
    <property type="project" value="InterPro"/>
</dbReference>
<name>W1RZX6_9GAMM</name>
<dbReference type="eggNOG" id="COG2944">
    <property type="taxonomic scope" value="Bacteria"/>
</dbReference>
<comment type="caution">
    <text evidence="2">The sequence shown here is derived from an EMBL/GenBank/DDBJ whole genome shotgun (WGS) entry which is preliminary data.</text>
</comment>
<organism evidence="2 3">
    <name type="scientific">Marinomonas profundimaris</name>
    <dbReference type="NCBI Taxonomy" id="1208321"/>
    <lineage>
        <taxon>Bacteria</taxon>
        <taxon>Pseudomonadati</taxon>
        <taxon>Pseudomonadota</taxon>
        <taxon>Gammaproteobacteria</taxon>
        <taxon>Oceanospirillales</taxon>
        <taxon>Oceanospirillaceae</taxon>
        <taxon>Marinomonas</taxon>
    </lineage>
</organism>
<dbReference type="Pfam" id="PF01381">
    <property type="entry name" value="HTH_3"/>
    <property type="match status" value="1"/>
</dbReference>
<dbReference type="Gene3D" id="1.10.260.40">
    <property type="entry name" value="lambda repressor-like DNA-binding domains"/>
    <property type="match status" value="1"/>
</dbReference>
<gene>
    <name evidence="2" type="ORF">D104_00915</name>
</gene>